<accession>X1J0K4</accession>
<sequence>SFQAETQGLKRDRERLATEKGNLAELKKEEADAE</sequence>
<evidence type="ECO:0000313" key="2">
    <source>
        <dbReference type="EMBL" id="GAH87472.1"/>
    </source>
</evidence>
<feature type="region of interest" description="Disordered" evidence="1">
    <location>
        <begin position="1"/>
        <end position="34"/>
    </location>
</feature>
<feature type="compositionally biased region" description="Basic and acidic residues" evidence="1">
    <location>
        <begin position="25"/>
        <end position="34"/>
    </location>
</feature>
<comment type="caution">
    <text evidence="2">The sequence shown here is derived from an EMBL/GenBank/DDBJ whole genome shotgun (WGS) entry which is preliminary data.</text>
</comment>
<feature type="non-terminal residue" evidence="2">
    <location>
        <position position="1"/>
    </location>
</feature>
<organism evidence="2">
    <name type="scientific">marine sediment metagenome</name>
    <dbReference type="NCBI Taxonomy" id="412755"/>
    <lineage>
        <taxon>unclassified sequences</taxon>
        <taxon>metagenomes</taxon>
        <taxon>ecological metagenomes</taxon>
    </lineage>
</organism>
<dbReference type="EMBL" id="BARU01038709">
    <property type="protein sequence ID" value="GAH87472.1"/>
    <property type="molecule type" value="Genomic_DNA"/>
</dbReference>
<feature type="compositionally biased region" description="Basic and acidic residues" evidence="1">
    <location>
        <begin position="8"/>
        <end position="18"/>
    </location>
</feature>
<gene>
    <name evidence="2" type="ORF">S03H2_60114</name>
</gene>
<name>X1J0K4_9ZZZZ</name>
<evidence type="ECO:0000256" key="1">
    <source>
        <dbReference type="SAM" id="MobiDB-lite"/>
    </source>
</evidence>
<reference evidence="2" key="1">
    <citation type="journal article" date="2014" name="Front. Microbiol.">
        <title>High frequency of phylogenetically diverse reductive dehalogenase-homologous genes in deep subseafloor sedimentary metagenomes.</title>
        <authorList>
            <person name="Kawai M."/>
            <person name="Futagami T."/>
            <person name="Toyoda A."/>
            <person name="Takaki Y."/>
            <person name="Nishi S."/>
            <person name="Hori S."/>
            <person name="Arai W."/>
            <person name="Tsubouchi T."/>
            <person name="Morono Y."/>
            <person name="Uchiyama I."/>
            <person name="Ito T."/>
            <person name="Fujiyama A."/>
            <person name="Inagaki F."/>
            <person name="Takami H."/>
        </authorList>
    </citation>
    <scope>NUCLEOTIDE SEQUENCE</scope>
    <source>
        <strain evidence="2">Expedition CK06-06</strain>
    </source>
</reference>
<dbReference type="AlphaFoldDB" id="X1J0K4"/>
<protein>
    <submittedName>
        <fullName evidence="2">Uncharacterized protein</fullName>
    </submittedName>
</protein>
<proteinExistence type="predicted"/>